<sequence length="282" mass="30099">MTTTVAVTGAYGKAGRAVVADLLAHGYEVLASDLAGPAGDQNDLGTPLVLADLTDYGQAFEAVAGADVVVHLANIPAPGRATAPETLNRNTAMNQNVFLAAARLGVRRVVWASSETTLGLPFDTAPRYAPVDEAHFPLPTTTYALSKVLAEQAAHHVSEWSGIPFVGLRLSNIHTVEDYAAVPGYHHDPALRRWNLWGYADVRDVATAFRLGVESDSTGSQNVVIAAGDTIMDTPSGELLAREFPGVRLTREIDTFETLLAVDGARELLGYHPAHSWRQHVG</sequence>
<evidence type="ECO:0000256" key="1">
    <source>
        <dbReference type="ARBA" id="ARBA00007637"/>
    </source>
</evidence>
<evidence type="ECO:0000313" key="5">
    <source>
        <dbReference type="EMBL" id="EYR64210.1"/>
    </source>
</evidence>
<dbReference type="SUPFAM" id="SSF51735">
    <property type="entry name" value="NAD(P)-binding Rossmann-fold domains"/>
    <property type="match status" value="1"/>
</dbReference>
<feature type="domain" description="NAD-dependent epimerase/dehydratase" evidence="4">
    <location>
        <begin position="5"/>
        <end position="174"/>
    </location>
</feature>
<gene>
    <name evidence="5" type="ORF">N866_14185</name>
</gene>
<evidence type="ECO:0000256" key="2">
    <source>
        <dbReference type="ARBA" id="ARBA00023002"/>
    </source>
</evidence>
<dbReference type="PANTHER" id="PTHR43103">
    <property type="entry name" value="NUCLEOSIDE-DIPHOSPHATE-SUGAR EPIMERASE"/>
    <property type="match status" value="1"/>
</dbReference>
<comment type="similarity">
    <text evidence="1">Belongs to the NAD(P)-dependent epimerase/dehydratase family.</text>
</comment>
<organism evidence="5 6">
    <name type="scientific">Actinotalea ferrariae CF5-4</name>
    <dbReference type="NCBI Taxonomy" id="948458"/>
    <lineage>
        <taxon>Bacteria</taxon>
        <taxon>Bacillati</taxon>
        <taxon>Actinomycetota</taxon>
        <taxon>Actinomycetes</taxon>
        <taxon>Micrococcales</taxon>
        <taxon>Cellulomonadaceae</taxon>
        <taxon>Actinotalea</taxon>
    </lineage>
</organism>
<evidence type="ECO:0000313" key="6">
    <source>
        <dbReference type="Proteomes" id="UP000019753"/>
    </source>
</evidence>
<dbReference type="Pfam" id="PF01370">
    <property type="entry name" value="Epimerase"/>
    <property type="match status" value="1"/>
</dbReference>
<keyword evidence="3" id="KW-0520">NAD</keyword>
<evidence type="ECO:0000259" key="4">
    <source>
        <dbReference type="Pfam" id="PF01370"/>
    </source>
</evidence>
<dbReference type="AlphaFoldDB" id="A0A021VVZ2"/>
<evidence type="ECO:0000256" key="3">
    <source>
        <dbReference type="ARBA" id="ARBA00023027"/>
    </source>
</evidence>
<keyword evidence="2" id="KW-0560">Oxidoreductase</keyword>
<reference evidence="5 6" key="1">
    <citation type="submission" date="2014-01" db="EMBL/GenBank/DDBJ databases">
        <title>Actinotalea ferrariae CF5-4.</title>
        <authorList>
            <person name="Chen F."/>
            <person name="Li Y."/>
            <person name="Wang G."/>
        </authorList>
    </citation>
    <scope>NUCLEOTIDE SEQUENCE [LARGE SCALE GENOMIC DNA]</scope>
    <source>
        <strain evidence="5 6">CF5-4</strain>
    </source>
</reference>
<accession>A0A021VVZ2</accession>
<dbReference type="InterPro" id="IPR036291">
    <property type="entry name" value="NAD(P)-bd_dom_sf"/>
</dbReference>
<dbReference type="OrthoDB" id="9795501at2"/>
<name>A0A021VVZ2_9CELL</name>
<keyword evidence="6" id="KW-1185">Reference proteome</keyword>
<dbReference type="InterPro" id="IPR001509">
    <property type="entry name" value="Epimerase_deHydtase"/>
</dbReference>
<dbReference type="RefSeq" id="WP_034224025.1">
    <property type="nucleotide sequence ID" value="NZ_AXCW01000041.1"/>
</dbReference>
<protein>
    <submittedName>
        <fullName evidence="5">UDP-glucose 4-epimerase</fullName>
    </submittedName>
</protein>
<dbReference type="GO" id="GO:0016491">
    <property type="term" value="F:oxidoreductase activity"/>
    <property type="evidence" value="ECO:0007669"/>
    <property type="project" value="UniProtKB-KW"/>
</dbReference>
<proteinExistence type="inferred from homology"/>
<dbReference type="Proteomes" id="UP000019753">
    <property type="component" value="Unassembled WGS sequence"/>
</dbReference>
<dbReference type="Gene3D" id="3.40.50.720">
    <property type="entry name" value="NAD(P)-binding Rossmann-like Domain"/>
    <property type="match status" value="1"/>
</dbReference>
<dbReference type="EMBL" id="AXCW01000041">
    <property type="protein sequence ID" value="EYR64210.1"/>
    <property type="molecule type" value="Genomic_DNA"/>
</dbReference>
<comment type="caution">
    <text evidence="5">The sequence shown here is derived from an EMBL/GenBank/DDBJ whole genome shotgun (WGS) entry which is preliminary data.</text>
</comment>
<dbReference type="PANTHER" id="PTHR43103:SF5">
    <property type="entry name" value="4-EPIMERASE, PUTATIVE (AFU_ORTHOLOGUE AFUA_7G00360)-RELATED"/>
    <property type="match status" value="1"/>
</dbReference>